<accession>A0A382IP95</accession>
<sequence length="22" mass="2411">EKIDVVFNTVIPPGVGPFIKQL</sequence>
<name>A0A382IP95_9ZZZZ</name>
<evidence type="ECO:0000313" key="1">
    <source>
        <dbReference type="EMBL" id="SVC01480.1"/>
    </source>
</evidence>
<organism evidence="1">
    <name type="scientific">marine metagenome</name>
    <dbReference type="NCBI Taxonomy" id="408172"/>
    <lineage>
        <taxon>unclassified sequences</taxon>
        <taxon>metagenomes</taxon>
        <taxon>ecological metagenomes</taxon>
    </lineage>
</organism>
<feature type="non-terminal residue" evidence="1">
    <location>
        <position position="1"/>
    </location>
</feature>
<dbReference type="AlphaFoldDB" id="A0A382IP95"/>
<gene>
    <name evidence="1" type="ORF">METZ01_LOCUS254334</name>
</gene>
<proteinExistence type="predicted"/>
<protein>
    <submittedName>
        <fullName evidence="1">Uncharacterized protein</fullName>
    </submittedName>
</protein>
<dbReference type="EMBL" id="UINC01068682">
    <property type="protein sequence ID" value="SVC01480.1"/>
    <property type="molecule type" value="Genomic_DNA"/>
</dbReference>
<reference evidence="1" key="1">
    <citation type="submission" date="2018-05" db="EMBL/GenBank/DDBJ databases">
        <authorList>
            <person name="Lanie J.A."/>
            <person name="Ng W.-L."/>
            <person name="Kazmierczak K.M."/>
            <person name="Andrzejewski T.M."/>
            <person name="Davidsen T.M."/>
            <person name="Wayne K.J."/>
            <person name="Tettelin H."/>
            <person name="Glass J.I."/>
            <person name="Rusch D."/>
            <person name="Podicherti R."/>
            <person name="Tsui H.-C.T."/>
            <person name="Winkler M.E."/>
        </authorList>
    </citation>
    <scope>NUCLEOTIDE SEQUENCE</scope>
</reference>